<protein>
    <recommendedName>
        <fullName evidence="4">PrgI family protein</fullName>
    </recommendedName>
</protein>
<keyword evidence="1" id="KW-0812">Transmembrane</keyword>
<evidence type="ECO:0000313" key="2">
    <source>
        <dbReference type="EMBL" id="KKQ86908.1"/>
    </source>
</evidence>
<organism evidence="2 3">
    <name type="scientific">Berkelbacteria bacterium GW2011_GWA2_38_9</name>
    <dbReference type="NCBI Taxonomy" id="1618334"/>
    <lineage>
        <taxon>Bacteria</taxon>
        <taxon>Candidatus Berkelbacteria</taxon>
    </lineage>
</organism>
<evidence type="ECO:0000256" key="1">
    <source>
        <dbReference type="SAM" id="Phobius"/>
    </source>
</evidence>
<accession>A0A0G0L4J7</accession>
<comment type="caution">
    <text evidence="2">The sequence shown here is derived from an EMBL/GenBank/DDBJ whole genome shotgun (WGS) entry which is preliminary data.</text>
</comment>
<keyword evidence="1" id="KW-1133">Transmembrane helix</keyword>
<feature type="transmembrane region" description="Helical" evidence="1">
    <location>
        <begin position="45"/>
        <end position="62"/>
    </location>
</feature>
<sequence>MQYKVPQGVEMQDRILGPLTLIQFGFLLFGGLVAYFLYLKLPKPFGFWGAIGFFSLSMLVSFDNVRRMIVASIFFITRPRSRVWHKVNAGPASPITPVATSVTKKKKALAKKRPKKYRDISELANILDTHGHEEGK</sequence>
<feature type="transmembrane region" description="Helical" evidence="1">
    <location>
        <begin position="21"/>
        <end position="39"/>
    </location>
</feature>
<proteinExistence type="predicted"/>
<dbReference type="AlphaFoldDB" id="A0A0G0L4J7"/>
<dbReference type="EMBL" id="LBVO01000060">
    <property type="protein sequence ID" value="KKQ86908.1"/>
    <property type="molecule type" value="Genomic_DNA"/>
</dbReference>
<reference evidence="2 3" key="1">
    <citation type="journal article" date="2015" name="Nature">
        <title>rRNA introns, odd ribosomes, and small enigmatic genomes across a large radiation of phyla.</title>
        <authorList>
            <person name="Brown C.T."/>
            <person name="Hug L.A."/>
            <person name="Thomas B.C."/>
            <person name="Sharon I."/>
            <person name="Castelle C.J."/>
            <person name="Singh A."/>
            <person name="Wilkins M.J."/>
            <person name="Williams K.H."/>
            <person name="Banfield J.F."/>
        </authorList>
    </citation>
    <scope>NUCLEOTIDE SEQUENCE [LARGE SCALE GENOMIC DNA]</scope>
</reference>
<keyword evidence="1" id="KW-0472">Membrane</keyword>
<evidence type="ECO:0000313" key="3">
    <source>
        <dbReference type="Proteomes" id="UP000033934"/>
    </source>
</evidence>
<evidence type="ECO:0008006" key="4">
    <source>
        <dbReference type="Google" id="ProtNLM"/>
    </source>
</evidence>
<name>A0A0G0L4J7_9BACT</name>
<gene>
    <name evidence="2" type="ORF">UT11_C0060G0004</name>
</gene>
<dbReference type="Proteomes" id="UP000033934">
    <property type="component" value="Unassembled WGS sequence"/>
</dbReference>